<feature type="compositionally biased region" description="Basic residues" evidence="6">
    <location>
        <begin position="7"/>
        <end position="21"/>
    </location>
</feature>
<dbReference type="PROSITE" id="PS50157">
    <property type="entry name" value="ZINC_FINGER_C2H2_2"/>
    <property type="match status" value="10"/>
</dbReference>
<organism evidence="8 9">
    <name type="scientific">Aplysia californica</name>
    <name type="common">California sea hare</name>
    <dbReference type="NCBI Taxonomy" id="6500"/>
    <lineage>
        <taxon>Eukaryota</taxon>
        <taxon>Metazoa</taxon>
        <taxon>Spiralia</taxon>
        <taxon>Lophotrochozoa</taxon>
        <taxon>Mollusca</taxon>
        <taxon>Gastropoda</taxon>
        <taxon>Heterobranchia</taxon>
        <taxon>Euthyneura</taxon>
        <taxon>Tectipleura</taxon>
        <taxon>Aplysiida</taxon>
        <taxon>Aplysioidea</taxon>
        <taxon>Aplysiidae</taxon>
        <taxon>Aplysia</taxon>
    </lineage>
</organism>
<feature type="domain" description="C2H2-type" evidence="7">
    <location>
        <begin position="177"/>
        <end position="204"/>
    </location>
</feature>
<dbReference type="GeneID" id="101856877"/>
<keyword evidence="3 5" id="KW-0863">Zinc-finger</keyword>
<evidence type="ECO:0000256" key="4">
    <source>
        <dbReference type="ARBA" id="ARBA00022833"/>
    </source>
</evidence>
<dbReference type="SMART" id="SM00355">
    <property type="entry name" value="ZnF_C2H2"/>
    <property type="match status" value="11"/>
</dbReference>
<keyword evidence="2" id="KW-0677">Repeat</keyword>
<dbReference type="InterPro" id="IPR013087">
    <property type="entry name" value="Znf_C2H2_type"/>
</dbReference>
<evidence type="ECO:0000313" key="9">
    <source>
        <dbReference type="RefSeq" id="XP_012936026.1"/>
    </source>
</evidence>
<dbReference type="Pfam" id="PF00096">
    <property type="entry name" value="zf-C2H2"/>
    <property type="match status" value="6"/>
</dbReference>
<feature type="domain" description="C2H2-type" evidence="7">
    <location>
        <begin position="353"/>
        <end position="380"/>
    </location>
</feature>
<dbReference type="SUPFAM" id="SSF57667">
    <property type="entry name" value="beta-beta-alpha zinc fingers"/>
    <property type="match status" value="5"/>
</dbReference>
<proteinExistence type="predicted"/>
<feature type="domain" description="C2H2-type" evidence="7">
    <location>
        <begin position="302"/>
        <end position="330"/>
    </location>
</feature>
<dbReference type="PROSITE" id="PS00028">
    <property type="entry name" value="ZINC_FINGER_C2H2_1"/>
    <property type="match status" value="11"/>
</dbReference>
<keyword evidence="1" id="KW-0479">Metal-binding</keyword>
<feature type="region of interest" description="Disordered" evidence="6">
    <location>
        <begin position="1"/>
        <end position="26"/>
    </location>
</feature>
<dbReference type="InterPro" id="IPR050752">
    <property type="entry name" value="C2H2-ZF_domain"/>
</dbReference>
<feature type="domain" description="C2H2-type" evidence="7">
    <location>
        <begin position="242"/>
        <end position="269"/>
    </location>
</feature>
<evidence type="ECO:0000256" key="6">
    <source>
        <dbReference type="SAM" id="MobiDB-lite"/>
    </source>
</evidence>
<feature type="domain" description="C2H2-type" evidence="7">
    <location>
        <begin position="130"/>
        <end position="158"/>
    </location>
</feature>
<dbReference type="PANTHER" id="PTHR24384:SF191">
    <property type="entry name" value="GDNF-INDUCIBLE ZINC FINGER PROTEIN 1"/>
    <property type="match status" value="1"/>
</dbReference>
<evidence type="ECO:0000256" key="3">
    <source>
        <dbReference type="ARBA" id="ARBA00022771"/>
    </source>
</evidence>
<gene>
    <name evidence="9" type="primary">LOC101856877</name>
</gene>
<sequence length="494" mass="56777">MAVPTSVKKKRLQRALRVQRQKKTEPEATVKVKTEEDVYLRYIRSMTCPVCGERIEEARMLKSHISTHLYLDIQKNVILVRDQSTRKPLDPLSGAVDLSVGKPNNEGQGEAGQAVLQFQNRMVSPCEFIYWCRMCDVSYMRKKELLRHKDEYHPGTDCLYDHKKSLILKSDRKRNSFVCEVCGASFICRSSMKHHAILHTKQDMYQCDVCSVNFANPFSLKKHKRVHAKDKADQNPPAGPPCICEVCGKLLSSKYQLEKHMQIHTRVTTGVTVHECSVCQLTFPNGNRLLRHKEEQHQTNKLVCEICGRTFGNSSGLKIHHYKVHFQQKKDVKPNRVGSRPARKKIVGEKVKFECDICGKCFSAKQTLTYHQGVHTGKGYECHICLRRFYHPSSLSTHVRIHAGEKPHECDVCHRKFLKLDTLQVHYRIHTGEKPFPCQVCGRRFRQSGDRRAHQRRHDARDSQVSTVATTTVPEVVLQEANMATQIISVVSWQ</sequence>
<dbReference type="Gene3D" id="3.30.160.60">
    <property type="entry name" value="Classic Zinc Finger"/>
    <property type="match status" value="8"/>
</dbReference>
<evidence type="ECO:0000256" key="5">
    <source>
        <dbReference type="PROSITE-ProRule" id="PRU00042"/>
    </source>
</evidence>
<evidence type="ECO:0000256" key="1">
    <source>
        <dbReference type="ARBA" id="ARBA00022723"/>
    </source>
</evidence>
<reference evidence="9" key="1">
    <citation type="submission" date="2025-08" db="UniProtKB">
        <authorList>
            <consortium name="RefSeq"/>
        </authorList>
    </citation>
    <scope>IDENTIFICATION</scope>
</reference>
<feature type="domain" description="C2H2-type" evidence="7">
    <location>
        <begin position="274"/>
        <end position="302"/>
    </location>
</feature>
<feature type="domain" description="C2H2-type" evidence="7">
    <location>
        <begin position="436"/>
        <end position="463"/>
    </location>
</feature>
<name>A0ABM0ZWM1_APLCA</name>
<keyword evidence="4" id="KW-0862">Zinc</keyword>
<evidence type="ECO:0000259" key="7">
    <source>
        <dbReference type="PROSITE" id="PS50157"/>
    </source>
</evidence>
<dbReference type="InterPro" id="IPR036236">
    <property type="entry name" value="Znf_C2H2_sf"/>
</dbReference>
<accession>A0ABM0ZWM1</accession>
<dbReference type="Proteomes" id="UP000694888">
    <property type="component" value="Unplaced"/>
</dbReference>
<dbReference type="PANTHER" id="PTHR24384">
    <property type="entry name" value="FINGER PUTATIVE TRANSCRIPTION FACTOR FAMILY-RELATED"/>
    <property type="match status" value="1"/>
</dbReference>
<protein>
    <submittedName>
        <fullName evidence="9">Zinc finger protein OZF</fullName>
    </submittedName>
</protein>
<evidence type="ECO:0000313" key="8">
    <source>
        <dbReference type="Proteomes" id="UP000694888"/>
    </source>
</evidence>
<evidence type="ECO:0000256" key="2">
    <source>
        <dbReference type="ARBA" id="ARBA00022737"/>
    </source>
</evidence>
<dbReference type="RefSeq" id="XP_012936026.1">
    <property type="nucleotide sequence ID" value="XM_013080572.2"/>
</dbReference>
<feature type="domain" description="C2H2-type" evidence="7">
    <location>
        <begin position="380"/>
        <end position="407"/>
    </location>
</feature>
<feature type="domain" description="C2H2-type" evidence="7">
    <location>
        <begin position="408"/>
        <end position="435"/>
    </location>
</feature>
<feature type="domain" description="C2H2-type" evidence="7">
    <location>
        <begin position="205"/>
        <end position="232"/>
    </location>
</feature>
<keyword evidence="8" id="KW-1185">Reference proteome</keyword>